<dbReference type="InterPro" id="IPR014043">
    <property type="entry name" value="Acyl_transferase_dom"/>
</dbReference>
<keyword evidence="1 4" id="KW-0808">Transferase</keyword>
<dbReference type="PANTHER" id="PTHR42681:SF1">
    <property type="entry name" value="MALONYL-COA-ACYL CARRIER PROTEIN TRANSACYLASE, MITOCHONDRIAL"/>
    <property type="match status" value="1"/>
</dbReference>
<dbReference type="GO" id="GO:0005829">
    <property type="term" value="C:cytosol"/>
    <property type="evidence" value="ECO:0007669"/>
    <property type="project" value="TreeGrafter"/>
</dbReference>
<dbReference type="PANTHER" id="PTHR42681">
    <property type="entry name" value="MALONYL-COA-ACYL CARRIER PROTEIN TRANSACYLASE, MITOCHONDRIAL"/>
    <property type="match status" value="1"/>
</dbReference>
<dbReference type="InterPro" id="IPR016035">
    <property type="entry name" value="Acyl_Trfase/lysoPLipase"/>
</dbReference>
<keyword evidence="2 4" id="KW-0012">Acyltransferase</keyword>
<dbReference type="PIRSF" id="PIRSF000446">
    <property type="entry name" value="Mct"/>
    <property type="match status" value="1"/>
</dbReference>
<keyword evidence="8" id="KW-1185">Reference proteome</keyword>
<dbReference type="InterPro" id="IPR016036">
    <property type="entry name" value="Malonyl_transacylase_ACP-bd"/>
</dbReference>
<comment type="caution">
    <text evidence="7">The sequence shown here is derived from an EMBL/GenBank/DDBJ whole genome shotgun (WGS) entry which is preliminary data.</text>
</comment>
<dbReference type="Pfam" id="PF00698">
    <property type="entry name" value="Acyl_transf_1"/>
    <property type="match status" value="1"/>
</dbReference>
<protein>
    <recommendedName>
        <fullName evidence="4">Malonyl CoA-acyl carrier protein transacylase</fullName>
        <ecNumber evidence="4">2.3.1.39</ecNumber>
    </recommendedName>
</protein>
<name>A0A0D0V654_9ACTN</name>
<evidence type="ECO:0000313" key="7">
    <source>
        <dbReference type="EMBL" id="KIR66367.1"/>
    </source>
</evidence>
<dbReference type="Gene3D" id="3.40.366.10">
    <property type="entry name" value="Malonyl-Coenzyme A Acyl Carrier Protein, domain 2"/>
    <property type="match status" value="1"/>
</dbReference>
<feature type="active site" evidence="5">
    <location>
        <position position="207"/>
    </location>
</feature>
<comment type="similarity">
    <text evidence="4">Belongs to the fabD family.</text>
</comment>
<reference evidence="7 8" key="1">
    <citation type="submission" date="2015-01" db="EMBL/GenBank/DDBJ databases">
        <title>Sequencing and annotation of Micromonospora carbonacea strain JXNU-1 genome.</title>
        <authorList>
            <person name="Long Z."/>
            <person name="Huang Y."/>
            <person name="Jiang Y."/>
        </authorList>
    </citation>
    <scope>NUCLEOTIDE SEQUENCE [LARGE SCALE GENOMIC DNA]</scope>
    <source>
        <strain evidence="7 8">JXNU-1</strain>
    </source>
</reference>
<dbReference type="OrthoDB" id="3543921at2"/>
<dbReference type="PATRIC" id="fig|47853.6.peg.3105"/>
<dbReference type="EC" id="2.3.1.39" evidence="4"/>
<evidence type="ECO:0000256" key="5">
    <source>
        <dbReference type="PIRSR" id="PIRSR000446-1"/>
    </source>
</evidence>
<sequence length="314" mass="32846">MTTPRYALLFPGQGAQFPGMAQRFHDASPAVRDLFDLAESRTGLPLREICFRTERTDQARTDWNQPAVFLAGLAGWYALVEQTARRGAEHPPVCVAGHSLGHFTALAAAGALSATDALDLVARRGELMHRASLAADGAMATLIGLSEPAVADLVRAAGDDAVSVAAVNGPDQVVVSGAGPAVAAVSQRAVAAGAERVVPLAIALAAHSPLMAPADAGFTPLVADADLREPRVPVVLNTTGRASRDVAEIRADLHRHMLAPVRWWQCLATARDAGADLLVDAGPGRTLSKVLRRDLPADAVHSLDHPRGLEALLP</sequence>
<dbReference type="GO" id="GO:0006633">
    <property type="term" value="P:fatty acid biosynthetic process"/>
    <property type="evidence" value="ECO:0007669"/>
    <property type="project" value="TreeGrafter"/>
</dbReference>
<evidence type="ECO:0000313" key="8">
    <source>
        <dbReference type="Proteomes" id="UP000032254"/>
    </source>
</evidence>
<dbReference type="GO" id="GO:0004314">
    <property type="term" value="F:[acyl-carrier-protein] S-malonyltransferase activity"/>
    <property type="evidence" value="ECO:0007669"/>
    <property type="project" value="UniProtKB-EC"/>
</dbReference>
<comment type="catalytic activity">
    <reaction evidence="3 4">
        <text>holo-[ACP] + malonyl-CoA = malonyl-[ACP] + CoA</text>
        <dbReference type="Rhea" id="RHEA:41792"/>
        <dbReference type="Rhea" id="RHEA-COMP:9623"/>
        <dbReference type="Rhea" id="RHEA-COMP:9685"/>
        <dbReference type="ChEBI" id="CHEBI:57287"/>
        <dbReference type="ChEBI" id="CHEBI:57384"/>
        <dbReference type="ChEBI" id="CHEBI:64479"/>
        <dbReference type="ChEBI" id="CHEBI:78449"/>
        <dbReference type="EC" id="2.3.1.39"/>
    </reaction>
</comment>
<dbReference type="Proteomes" id="UP000032254">
    <property type="component" value="Unassembled WGS sequence"/>
</dbReference>
<dbReference type="AlphaFoldDB" id="A0A0D0V654"/>
<accession>A0A0D0V654</accession>
<dbReference type="InterPro" id="IPR024925">
    <property type="entry name" value="Malonyl_CoA-ACP_transAc"/>
</dbReference>
<dbReference type="SUPFAM" id="SSF55048">
    <property type="entry name" value="Probable ACP-binding domain of malonyl-CoA ACP transacylase"/>
    <property type="match status" value="1"/>
</dbReference>
<proteinExistence type="inferred from homology"/>
<evidence type="ECO:0000256" key="4">
    <source>
        <dbReference type="PIRNR" id="PIRNR000446"/>
    </source>
</evidence>
<dbReference type="SUPFAM" id="SSF52151">
    <property type="entry name" value="FabD/lysophospholipase-like"/>
    <property type="match status" value="1"/>
</dbReference>
<dbReference type="Gene3D" id="3.30.70.250">
    <property type="entry name" value="Malonyl-CoA ACP transacylase, ACP-binding"/>
    <property type="match status" value="1"/>
</dbReference>
<evidence type="ECO:0000259" key="6">
    <source>
        <dbReference type="SMART" id="SM00827"/>
    </source>
</evidence>
<evidence type="ECO:0000256" key="3">
    <source>
        <dbReference type="ARBA" id="ARBA00048462"/>
    </source>
</evidence>
<dbReference type="InterPro" id="IPR050858">
    <property type="entry name" value="Mal-CoA-ACP_Trans/PKS_FabD"/>
</dbReference>
<dbReference type="SMART" id="SM00827">
    <property type="entry name" value="PKS_AT"/>
    <property type="match status" value="1"/>
</dbReference>
<organism evidence="7 8">
    <name type="scientific">Micromonospora haikouensis</name>
    <dbReference type="NCBI Taxonomy" id="686309"/>
    <lineage>
        <taxon>Bacteria</taxon>
        <taxon>Bacillati</taxon>
        <taxon>Actinomycetota</taxon>
        <taxon>Actinomycetes</taxon>
        <taxon>Micromonosporales</taxon>
        <taxon>Micromonosporaceae</taxon>
        <taxon>Micromonospora</taxon>
    </lineage>
</organism>
<gene>
    <name evidence="7" type="ORF">TK50_14700</name>
</gene>
<dbReference type="RefSeq" id="WP_052503778.1">
    <property type="nucleotide sequence ID" value="NZ_JXSX01000001.1"/>
</dbReference>
<evidence type="ECO:0000256" key="2">
    <source>
        <dbReference type="ARBA" id="ARBA00023315"/>
    </source>
</evidence>
<dbReference type="EMBL" id="JXSX01000001">
    <property type="protein sequence ID" value="KIR66367.1"/>
    <property type="molecule type" value="Genomic_DNA"/>
</dbReference>
<feature type="domain" description="Malonyl-CoA:ACP transacylase (MAT)" evidence="6">
    <location>
        <begin position="9"/>
        <end position="307"/>
    </location>
</feature>
<evidence type="ECO:0000256" key="1">
    <source>
        <dbReference type="ARBA" id="ARBA00022679"/>
    </source>
</evidence>
<dbReference type="GeneID" id="301305351"/>
<feature type="active site" evidence="5">
    <location>
        <position position="99"/>
    </location>
</feature>
<dbReference type="InterPro" id="IPR001227">
    <property type="entry name" value="Ac_transferase_dom_sf"/>
</dbReference>